<dbReference type="InterPro" id="IPR036097">
    <property type="entry name" value="HisK_dim/P_sf"/>
</dbReference>
<gene>
    <name evidence="11" type="ORF">WMG39_22320</name>
</gene>
<dbReference type="InterPro" id="IPR005467">
    <property type="entry name" value="His_kinase_dom"/>
</dbReference>
<dbReference type="Proteomes" id="UP001384579">
    <property type="component" value="Unassembled WGS sequence"/>
</dbReference>
<dbReference type="PANTHER" id="PTHR43304:SF1">
    <property type="entry name" value="PAC DOMAIN-CONTAINING PROTEIN"/>
    <property type="match status" value="1"/>
</dbReference>
<proteinExistence type="predicted"/>
<dbReference type="Gene3D" id="1.10.287.130">
    <property type="match status" value="1"/>
</dbReference>
<feature type="domain" description="PAS" evidence="9">
    <location>
        <begin position="341"/>
        <end position="411"/>
    </location>
</feature>
<dbReference type="PROSITE" id="PS50113">
    <property type="entry name" value="PAC"/>
    <property type="match status" value="7"/>
</dbReference>
<dbReference type="SMART" id="SM00091">
    <property type="entry name" value="PAS"/>
    <property type="match status" value="9"/>
</dbReference>
<evidence type="ECO:0000256" key="1">
    <source>
        <dbReference type="ARBA" id="ARBA00000085"/>
    </source>
</evidence>
<evidence type="ECO:0000313" key="11">
    <source>
        <dbReference type="EMBL" id="MEK0187569.1"/>
    </source>
</evidence>
<feature type="domain" description="PAS" evidence="9">
    <location>
        <begin position="961"/>
        <end position="1032"/>
    </location>
</feature>
<dbReference type="Gene3D" id="3.30.450.20">
    <property type="entry name" value="PAS domain"/>
    <property type="match status" value="10"/>
</dbReference>
<dbReference type="Pfam" id="PF08448">
    <property type="entry name" value="PAS_4"/>
    <property type="match status" value="2"/>
</dbReference>
<feature type="domain" description="PAC" evidence="10">
    <location>
        <begin position="782"/>
        <end position="835"/>
    </location>
</feature>
<keyword evidence="7" id="KW-0175">Coiled coil</keyword>
<dbReference type="InterPro" id="IPR004358">
    <property type="entry name" value="Sig_transdc_His_kin-like_C"/>
</dbReference>
<dbReference type="InterPro" id="IPR013655">
    <property type="entry name" value="PAS_fold_3"/>
</dbReference>
<feature type="domain" description="PAC" evidence="10">
    <location>
        <begin position="414"/>
        <end position="466"/>
    </location>
</feature>
<evidence type="ECO:0000259" key="10">
    <source>
        <dbReference type="PROSITE" id="PS50113"/>
    </source>
</evidence>
<protein>
    <recommendedName>
        <fullName evidence="2">histidine kinase</fullName>
        <ecNumber evidence="2">2.7.13.3</ecNumber>
    </recommendedName>
</protein>
<dbReference type="SUPFAM" id="SSF55785">
    <property type="entry name" value="PYP-like sensor domain (PAS domain)"/>
    <property type="match status" value="10"/>
</dbReference>
<feature type="non-terminal residue" evidence="11">
    <location>
        <position position="1"/>
    </location>
</feature>
<dbReference type="InterPro" id="IPR013656">
    <property type="entry name" value="PAS_4"/>
</dbReference>
<feature type="domain" description="Histidine kinase" evidence="8">
    <location>
        <begin position="1405"/>
        <end position="1663"/>
    </location>
</feature>
<evidence type="ECO:0000259" key="8">
    <source>
        <dbReference type="PROSITE" id="PS50109"/>
    </source>
</evidence>
<sequence>TQLWQQWRQPETARGEFSLVRADGEIRTVEYAVTANFVPQSHLLVMRDITQRQRAEAQVEELTRQLAQERAQVRSANMEPASPNVPPEYHRLDEIARHIGGVLYQFRMRPDGSFHFPYASEKLREIYAVSPKELCEDASGVFKAIHPDDIDRVHQSILDSAAHLTPWYCEYRTCLPDGRVLWLRGSSTPQREADGSIIWYGYIRDITDIKTAEADTQRLLAILETTSDLIATADVTGKAIYLNQAWRKFLNHDEEAIASVEISNAHPQWVLDRIFNHVLPETARYGTWRGETFLLDPAGGEIPVSIVVLAHKSKEGTVENFSVIMRDITETKATERALRTSEEKFRSIIENINDLVYVINPDSTFSYLSPQLKDMTGYEITELLYRPFAPWVYPADLPIFVNALHRCLQGDKLRGIEYRVLHKDGNYYWHSAKLSALQNHDQPVVSCLGIARNIHAEKQAQIALEANNSRWKLAIEGAGDGTWDWNLKTNEVIFYRQWKAMLGYAEHEITNVLAEWDLLVHPEDKARCYADFAKHFDGETSTYRNEHRLRCKDGSYKWILDRGQVVEWDTEGKPLRFIGTHCDISDRKTAELELEQFFSLAIDLLCIADVSGHFRRLNPAWETVLGYSTQELEGQLFLDLVHPDDLASTLDAVSDLSQQKLIPQFTNRYRAKDGSYRYMEWRSVPCGDLIYAAAQDITERKQAELENWRIQKFLSSVIENIPNMVFVKDAVDLKYVSLNKAGEELIGYPRTALLGKNDYDLFTAADFIRSQDRAALASGEVLDIPEEWIQTNHQGTRIVHTRKIPILDELGNPKYLLGISEDITDRKQAEDALRASEEKLRSLFDLCPLGIALKDMQGRFIEVNSAAETIYGYTLEELKHLSYLDLTPQKYAAAEIHQLELLNTIGRYGPYQKEYIRKDGSLLPVELLGVLVTGKDGNQYIWSVIIDISDRKQAEMLIQKSQKRYETLAEASPIGVFLTDAKGDCLYVNQTWSETTGLTQEKSLGPNWDRTLHPQDRERVFKEWYDSALVKQKFQSEYRFLRPDGSVAWVLGQALPLIDSRGEIEGYVGTVTDISDRKQAEIKLATSEAELTALFNAIQDVIIVLNVEGRYLKIAGGSSSLLYRPSDEILGKTLHEVLPQNLADTFLNGIHQAIITQSVTQLEYSLPLGDRLLWFDARISPMSQERVVLVARDITDRKRQEQALRLIVEGTAAKTGEEFFKSCVQYLAQALEVRYALIAEFIDSEKSIATTLAFWAGDDFGQNFIYNLCGTPCHNVHRIAEVCRYPNLVQCLFPKDDDLVTLQAESYAGLPIVDATGNRLGLLVVLDTKPMVQDIEMQSAILKIFATRAGAEMERMQAEAALRRSSMQLRLQSEELAATLNKLQHTQTQLIQAEKMSSLGQLVAGIAHEINNPVSFIYGNLQPASDYAIELINVIHLYQKYYPSPPQAISDFLENIDFDYLASDFSKLLASMKTGATRIRDIVKSLRTFSRLDEADLKEIDIHENMDSTLMILQNRLNGRAGKPEITITKNYGALPLIECYGGLLNQVFMNLLMNAIDAIEQRQENLENSAQLDDLGQITITTSMASENWVRISVQDNGCGMTPEVQQKIFNPFFTTKPIGKGTGMGLATSYQIVTENHRGNLRCSSTLGEGTELAIELPICELKA</sequence>
<dbReference type="SUPFAM" id="SSF47384">
    <property type="entry name" value="Homodimeric domain of signal transducing histidine kinase"/>
    <property type="match status" value="1"/>
</dbReference>
<dbReference type="Gene3D" id="3.30.565.10">
    <property type="entry name" value="Histidine kinase-like ATPase, C-terminal domain"/>
    <property type="match status" value="1"/>
</dbReference>
<dbReference type="EC" id="2.7.13.3" evidence="2"/>
<dbReference type="InterPro" id="IPR001610">
    <property type="entry name" value="PAC"/>
</dbReference>
<dbReference type="InterPro" id="IPR035965">
    <property type="entry name" value="PAS-like_dom_sf"/>
</dbReference>
<feature type="domain" description="PAS" evidence="9">
    <location>
        <begin position="1087"/>
        <end position="1157"/>
    </location>
</feature>
<dbReference type="SUPFAM" id="SSF55781">
    <property type="entry name" value="GAF domain-like"/>
    <property type="match status" value="1"/>
</dbReference>
<dbReference type="CDD" id="cd00082">
    <property type="entry name" value="HisKA"/>
    <property type="match status" value="1"/>
</dbReference>
<evidence type="ECO:0000256" key="2">
    <source>
        <dbReference type="ARBA" id="ARBA00012438"/>
    </source>
</evidence>
<dbReference type="SUPFAM" id="SSF55874">
    <property type="entry name" value="ATPase domain of HSP90 chaperone/DNA topoisomerase II/histidine kinase"/>
    <property type="match status" value="1"/>
</dbReference>
<feature type="domain" description="PAC" evidence="10">
    <location>
        <begin position="909"/>
        <end position="960"/>
    </location>
</feature>
<feature type="domain" description="PAC" evidence="10">
    <location>
        <begin position="1034"/>
        <end position="1086"/>
    </location>
</feature>
<keyword evidence="12" id="KW-1185">Reference proteome</keyword>
<dbReference type="RefSeq" id="WP_340525878.1">
    <property type="nucleotide sequence ID" value="NZ_JBBLXS010000383.1"/>
</dbReference>
<evidence type="ECO:0000259" key="9">
    <source>
        <dbReference type="PROSITE" id="PS50112"/>
    </source>
</evidence>
<dbReference type="PRINTS" id="PR00344">
    <property type="entry name" value="BCTRLSENSOR"/>
</dbReference>
<feature type="domain" description="PAS" evidence="9">
    <location>
        <begin position="836"/>
        <end position="878"/>
    </location>
</feature>
<feature type="domain" description="PAC" evidence="10">
    <location>
        <begin position="543"/>
        <end position="596"/>
    </location>
</feature>
<dbReference type="EMBL" id="JBBLXS010000383">
    <property type="protein sequence ID" value="MEK0187569.1"/>
    <property type="molecule type" value="Genomic_DNA"/>
</dbReference>
<evidence type="ECO:0000256" key="4">
    <source>
        <dbReference type="ARBA" id="ARBA00022679"/>
    </source>
</evidence>
<reference evidence="11 12" key="1">
    <citation type="journal article" date="2020" name="Harmful Algae">
        <title>Molecular and morphological characterization of a novel dihydroanatoxin-a producing Microcoleus species (cyanobacteria) from the Russian River, California, USA.</title>
        <authorList>
            <person name="Conklin K.Y."/>
            <person name="Stancheva R."/>
            <person name="Otten T.G."/>
            <person name="Fadness R."/>
            <person name="Boyer G.L."/>
            <person name="Read B."/>
            <person name="Zhang X."/>
            <person name="Sheath R.G."/>
        </authorList>
    </citation>
    <scope>NUCLEOTIDE SEQUENCE [LARGE SCALE GENOMIC DNA]</scope>
    <source>
        <strain evidence="11 12">PTRS2</strain>
    </source>
</reference>
<dbReference type="Pfam" id="PF13426">
    <property type="entry name" value="PAS_9"/>
    <property type="match status" value="2"/>
</dbReference>
<organism evidence="11 12">
    <name type="scientific">Microcoleus anatoxicus PTRS2</name>
    <dbReference type="NCBI Taxonomy" id="2705321"/>
    <lineage>
        <taxon>Bacteria</taxon>
        <taxon>Bacillati</taxon>
        <taxon>Cyanobacteriota</taxon>
        <taxon>Cyanophyceae</taxon>
        <taxon>Oscillatoriophycideae</taxon>
        <taxon>Oscillatoriales</taxon>
        <taxon>Microcoleaceae</taxon>
        <taxon>Microcoleus</taxon>
        <taxon>Microcoleus anatoxicus</taxon>
    </lineage>
</organism>
<dbReference type="InterPro" id="IPR000014">
    <property type="entry name" value="PAS"/>
</dbReference>
<dbReference type="Pfam" id="PF08447">
    <property type="entry name" value="PAS_3"/>
    <property type="match status" value="5"/>
</dbReference>
<dbReference type="SMART" id="SM00388">
    <property type="entry name" value="HisKA"/>
    <property type="match status" value="1"/>
</dbReference>
<dbReference type="SMART" id="SM00387">
    <property type="entry name" value="HATPase_c"/>
    <property type="match status" value="1"/>
</dbReference>
<evidence type="ECO:0000256" key="5">
    <source>
        <dbReference type="ARBA" id="ARBA00022777"/>
    </source>
</evidence>
<dbReference type="PANTHER" id="PTHR43304">
    <property type="entry name" value="PHYTOCHROME-LIKE PROTEIN CPH1"/>
    <property type="match status" value="1"/>
</dbReference>
<name>A0ABU8YT69_9CYAN</name>
<dbReference type="SMART" id="SM00086">
    <property type="entry name" value="PAC"/>
    <property type="match status" value="10"/>
</dbReference>
<dbReference type="InterPro" id="IPR052162">
    <property type="entry name" value="Sensor_kinase/Photoreceptor"/>
</dbReference>
<keyword evidence="6" id="KW-0902">Two-component regulatory system</keyword>
<dbReference type="InterPro" id="IPR003594">
    <property type="entry name" value="HATPase_dom"/>
</dbReference>
<dbReference type="InterPro" id="IPR000700">
    <property type="entry name" value="PAS-assoc_C"/>
</dbReference>
<evidence type="ECO:0000313" key="12">
    <source>
        <dbReference type="Proteomes" id="UP001384579"/>
    </source>
</evidence>
<dbReference type="CDD" id="cd00130">
    <property type="entry name" value="PAS"/>
    <property type="match status" value="8"/>
</dbReference>
<dbReference type="InterPro" id="IPR003661">
    <property type="entry name" value="HisK_dim/P_dom"/>
</dbReference>
<dbReference type="Gene3D" id="6.10.250.490">
    <property type="match status" value="1"/>
</dbReference>
<comment type="catalytic activity">
    <reaction evidence="1">
        <text>ATP + protein L-histidine = ADP + protein N-phospho-L-histidine.</text>
        <dbReference type="EC" id="2.7.13.3"/>
    </reaction>
</comment>
<feature type="coiled-coil region" evidence="7">
    <location>
        <begin position="45"/>
        <end position="79"/>
    </location>
</feature>
<keyword evidence="4" id="KW-0808">Transferase</keyword>
<keyword evidence="5" id="KW-0418">Kinase</keyword>
<evidence type="ECO:0000256" key="3">
    <source>
        <dbReference type="ARBA" id="ARBA00022553"/>
    </source>
</evidence>
<feature type="domain" description="PAC" evidence="10">
    <location>
        <begin position="167"/>
        <end position="218"/>
    </location>
</feature>
<keyword evidence="3" id="KW-0597">Phosphoprotein</keyword>
<dbReference type="Pfam" id="PF02518">
    <property type="entry name" value="HATPase_c"/>
    <property type="match status" value="1"/>
</dbReference>
<evidence type="ECO:0000256" key="6">
    <source>
        <dbReference type="ARBA" id="ARBA00023012"/>
    </source>
</evidence>
<accession>A0ABU8YT69</accession>
<dbReference type="InterPro" id="IPR036890">
    <property type="entry name" value="HATPase_C_sf"/>
</dbReference>
<dbReference type="PROSITE" id="PS50112">
    <property type="entry name" value="PAS"/>
    <property type="match status" value="6"/>
</dbReference>
<dbReference type="PROSITE" id="PS50109">
    <property type="entry name" value="HIS_KIN"/>
    <property type="match status" value="1"/>
</dbReference>
<feature type="domain" description="PAC" evidence="10">
    <location>
        <begin position="288"/>
        <end position="340"/>
    </location>
</feature>
<feature type="domain" description="PAS" evidence="9">
    <location>
        <begin position="590"/>
        <end position="660"/>
    </location>
</feature>
<comment type="caution">
    <text evidence="11">The sequence shown here is derived from an EMBL/GenBank/DDBJ whole genome shotgun (WGS) entry which is preliminary data.</text>
</comment>
<evidence type="ECO:0000256" key="7">
    <source>
        <dbReference type="SAM" id="Coils"/>
    </source>
</evidence>
<feature type="domain" description="PAS" evidence="9">
    <location>
        <begin position="710"/>
        <end position="776"/>
    </location>
</feature>
<dbReference type="NCBIfam" id="TIGR00229">
    <property type="entry name" value="sensory_box"/>
    <property type="match status" value="9"/>
</dbReference>